<name>A0AAD4TZE0_OVIAM</name>
<dbReference type="PANTHER" id="PTHR11486">
    <property type="entry name" value="FIBROBLAST GROWTH FACTOR"/>
    <property type="match status" value="1"/>
</dbReference>
<accession>A0AAD4TZE0</accession>
<evidence type="ECO:0000313" key="6">
    <source>
        <dbReference type="Proteomes" id="UP001214576"/>
    </source>
</evidence>
<dbReference type="InterPro" id="IPR008996">
    <property type="entry name" value="IL1/FGF"/>
</dbReference>
<dbReference type="AlphaFoldDB" id="A0AAD4TZE0"/>
<gene>
    <name evidence="5" type="ORF">MG293_013978</name>
</gene>
<feature type="region of interest" description="Disordered" evidence="3">
    <location>
        <begin position="186"/>
        <end position="237"/>
    </location>
</feature>
<dbReference type="SUPFAM" id="SSF50353">
    <property type="entry name" value="Cytokine"/>
    <property type="match status" value="2"/>
</dbReference>
<sequence>MYSAPSACTCLCLHFLLLCFQVQVLVAEENVDFRIHVENQTRARDDVSRKQLRLYQLYSRTSGKHIQVLGRRISARGEDGDKYGHKQGHRGGEEKGKGQAPGLPTVSFLSTESEFRWELVTVIGPMAPPKGSGVSEPQPEAQILNPGKSPDGTSKECVFIEKVLENNYTALMSAKYSGWYVGFTKKGRPRKGPKTRENQQDVHFMKRYPKGQAELQKPFKYTTVTKRSRRIRPTHPG</sequence>
<keyword evidence="6" id="KW-1185">Reference proteome</keyword>
<evidence type="ECO:0000256" key="4">
    <source>
        <dbReference type="SAM" id="SignalP"/>
    </source>
</evidence>
<feature type="region of interest" description="Disordered" evidence="3">
    <location>
        <begin position="129"/>
        <end position="152"/>
    </location>
</feature>
<feature type="compositionally biased region" description="Basic and acidic residues" evidence="3">
    <location>
        <begin position="194"/>
        <end position="204"/>
    </location>
</feature>
<evidence type="ECO:0000256" key="1">
    <source>
        <dbReference type="ARBA" id="ARBA00007936"/>
    </source>
</evidence>
<organism evidence="5 6">
    <name type="scientific">Ovis ammon polii</name>
    <dbReference type="NCBI Taxonomy" id="230172"/>
    <lineage>
        <taxon>Eukaryota</taxon>
        <taxon>Metazoa</taxon>
        <taxon>Chordata</taxon>
        <taxon>Craniata</taxon>
        <taxon>Vertebrata</taxon>
        <taxon>Euteleostomi</taxon>
        <taxon>Mammalia</taxon>
        <taxon>Eutheria</taxon>
        <taxon>Laurasiatheria</taxon>
        <taxon>Artiodactyla</taxon>
        <taxon>Ruminantia</taxon>
        <taxon>Pecora</taxon>
        <taxon>Bovidae</taxon>
        <taxon>Caprinae</taxon>
        <taxon>Ovis</taxon>
    </lineage>
</organism>
<reference evidence="5" key="1">
    <citation type="submission" date="2022-03" db="EMBL/GenBank/DDBJ databases">
        <title>Genomic analyses of argali, domestic sheep and their hybrids provide insights into chromosomal evolution, heterosis and genetic basis of agronomic traits.</title>
        <authorList>
            <person name="Li M."/>
        </authorList>
    </citation>
    <scope>NUCLEOTIDE SEQUENCE</scope>
    <source>
        <strain evidence="5">CAU-MHL-2022a</strain>
        <tissue evidence="5">Skin</tissue>
    </source>
</reference>
<dbReference type="SMART" id="SM00442">
    <property type="entry name" value="FGF"/>
    <property type="match status" value="1"/>
</dbReference>
<keyword evidence="4" id="KW-0732">Signal</keyword>
<evidence type="ECO:0008006" key="7">
    <source>
        <dbReference type="Google" id="ProtNLM"/>
    </source>
</evidence>
<dbReference type="EMBL" id="JAKZEL010000017">
    <property type="protein sequence ID" value="KAI4535651.1"/>
    <property type="molecule type" value="Genomic_DNA"/>
</dbReference>
<protein>
    <recommendedName>
        <fullName evidence="7">Fibroblast growth factor 18</fullName>
    </recommendedName>
</protein>
<proteinExistence type="inferred from homology"/>
<evidence type="ECO:0000313" key="5">
    <source>
        <dbReference type="EMBL" id="KAI4535651.1"/>
    </source>
</evidence>
<dbReference type="Pfam" id="PF00167">
    <property type="entry name" value="FGF"/>
    <property type="match status" value="1"/>
</dbReference>
<dbReference type="Gene3D" id="2.80.10.50">
    <property type="match status" value="2"/>
</dbReference>
<dbReference type="InterPro" id="IPR002209">
    <property type="entry name" value="Fibroblast_GF_fam"/>
</dbReference>
<feature type="region of interest" description="Disordered" evidence="3">
    <location>
        <begin position="77"/>
        <end position="103"/>
    </location>
</feature>
<comment type="caution">
    <text evidence="5">The sequence shown here is derived from an EMBL/GenBank/DDBJ whole genome shotgun (WGS) entry which is preliminary data.</text>
</comment>
<feature type="compositionally biased region" description="Basic and acidic residues" evidence="3">
    <location>
        <begin position="77"/>
        <end position="97"/>
    </location>
</feature>
<evidence type="ECO:0000256" key="2">
    <source>
        <dbReference type="ARBA" id="ARBA00023030"/>
    </source>
</evidence>
<keyword evidence="2" id="KW-0339">Growth factor</keyword>
<feature type="compositionally biased region" description="Basic residues" evidence="3">
    <location>
        <begin position="226"/>
        <end position="237"/>
    </location>
</feature>
<feature type="signal peptide" evidence="4">
    <location>
        <begin position="1"/>
        <end position="27"/>
    </location>
</feature>
<comment type="similarity">
    <text evidence="1">Belongs to the heparin-binding growth factors family.</text>
</comment>
<dbReference type="GO" id="GO:0008083">
    <property type="term" value="F:growth factor activity"/>
    <property type="evidence" value="ECO:0007669"/>
    <property type="project" value="UniProtKB-KW"/>
</dbReference>
<evidence type="ECO:0000256" key="3">
    <source>
        <dbReference type="SAM" id="MobiDB-lite"/>
    </source>
</evidence>
<feature type="chain" id="PRO_5042206595" description="Fibroblast growth factor 18" evidence="4">
    <location>
        <begin position="28"/>
        <end position="237"/>
    </location>
</feature>
<dbReference type="Proteomes" id="UP001214576">
    <property type="component" value="Unassembled WGS sequence"/>
</dbReference>